<dbReference type="GO" id="GO:0016491">
    <property type="term" value="F:oxidoreductase activity"/>
    <property type="evidence" value="ECO:0007669"/>
    <property type="project" value="UniProtKB-KW"/>
</dbReference>
<keyword evidence="3" id="KW-0560">Oxidoreductase</keyword>
<dbReference type="InterPro" id="IPR055170">
    <property type="entry name" value="GFO_IDH_MocA-like_dom"/>
</dbReference>
<dbReference type="Gene3D" id="3.30.360.10">
    <property type="entry name" value="Dihydrodipicolinate Reductase, domain 2"/>
    <property type="match status" value="1"/>
</dbReference>
<feature type="domain" description="GFO/IDH/MocA-like oxidoreductase" evidence="2">
    <location>
        <begin position="132"/>
        <end position="286"/>
    </location>
</feature>
<dbReference type="SUPFAM" id="SSF51735">
    <property type="entry name" value="NAD(P)-binding Rossmann-fold domains"/>
    <property type="match status" value="1"/>
</dbReference>
<name>A0A6N2RC93_9ACTO</name>
<accession>A0A6N2RC93</accession>
<dbReference type="GO" id="GO:0000166">
    <property type="term" value="F:nucleotide binding"/>
    <property type="evidence" value="ECO:0007669"/>
    <property type="project" value="InterPro"/>
</dbReference>
<organism evidence="3">
    <name type="scientific">Schaalia odontolytica</name>
    <dbReference type="NCBI Taxonomy" id="1660"/>
    <lineage>
        <taxon>Bacteria</taxon>
        <taxon>Bacillati</taxon>
        <taxon>Actinomycetota</taxon>
        <taxon>Actinomycetes</taxon>
        <taxon>Actinomycetales</taxon>
        <taxon>Actinomycetaceae</taxon>
        <taxon>Schaalia</taxon>
    </lineage>
</organism>
<dbReference type="InterPro" id="IPR036291">
    <property type="entry name" value="NAD(P)-bd_dom_sf"/>
</dbReference>
<feature type="domain" description="Gfo/Idh/MocA-like oxidoreductase N-terminal" evidence="1">
    <location>
        <begin position="5"/>
        <end position="123"/>
    </location>
</feature>
<gene>
    <name evidence="3" type="primary">yteT</name>
    <name evidence="3" type="ORF">AOLFYP35_00257</name>
</gene>
<protein>
    <submittedName>
        <fullName evidence="3">Oxidoreductase YteT</fullName>
        <ecNumber evidence="3">1.-.-.-</ecNumber>
    </submittedName>
</protein>
<dbReference type="Pfam" id="PF22725">
    <property type="entry name" value="GFO_IDH_MocA_C3"/>
    <property type="match status" value="1"/>
</dbReference>
<proteinExistence type="predicted"/>
<dbReference type="PANTHER" id="PTHR43708">
    <property type="entry name" value="CONSERVED EXPRESSED OXIDOREDUCTASE (EUROFUNG)"/>
    <property type="match status" value="1"/>
</dbReference>
<sequence length="393" mass="43334">MSAPLRVGVIGLGARCVIAENCHKATIPAELVGGCDPNPAMRQRATEVLGDYPWFETLDELLELGIDCAIVTSPDDTHEDITCALLEAGVAVYLEKPIAITIEGSDRVLETAYRTKTPLYVGHNMRHMAVVRILRQVVQDGLIGEVRAIWCRHFVGNGGDYYFKDWHADRSRTTGLLLQKAAHDIDVMNWLSDSVPERVVGMGDLMLYGKLSDRSGQKSDAVMSDWFSFDNWPPASLTGLNPVIDVEDVSMLMMRQASGTLISYEQCHFTPDYWRNYTVIGTEGRAENFGDGEGGVVRVWKHRSGWEPTGDIEIPIKGDAGGHDDADVATMDEFLRFVAKGDRTDTTPLGAREAVAAGVLATKSLREGSLPFDVPRVSPELTRYFENNQDRGA</sequence>
<evidence type="ECO:0000313" key="3">
    <source>
        <dbReference type="EMBL" id="VYS77731.1"/>
    </source>
</evidence>
<dbReference type="SUPFAM" id="SSF55347">
    <property type="entry name" value="Glyceraldehyde-3-phosphate dehydrogenase-like, C-terminal domain"/>
    <property type="match status" value="1"/>
</dbReference>
<dbReference type="InterPro" id="IPR051317">
    <property type="entry name" value="Gfo/Idh/MocA_oxidoreduct"/>
</dbReference>
<dbReference type="EC" id="1.-.-.-" evidence="3"/>
<evidence type="ECO:0000259" key="1">
    <source>
        <dbReference type="Pfam" id="PF01408"/>
    </source>
</evidence>
<dbReference type="PANTHER" id="PTHR43708:SF8">
    <property type="entry name" value="OXIDOREDUCTASE"/>
    <property type="match status" value="1"/>
</dbReference>
<evidence type="ECO:0000259" key="2">
    <source>
        <dbReference type="Pfam" id="PF22725"/>
    </source>
</evidence>
<dbReference type="Pfam" id="PF01408">
    <property type="entry name" value="GFO_IDH_MocA"/>
    <property type="match status" value="1"/>
</dbReference>
<reference evidence="3" key="1">
    <citation type="submission" date="2019-11" db="EMBL/GenBank/DDBJ databases">
        <authorList>
            <person name="Feng L."/>
        </authorList>
    </citation>
    <scope>NUCLEOTIDE SEQUENCE</scope>
    <source>
        <strain evidence="3">AodontolyticusLFYP35</strain>
    </source>
</reference>
<dbReference type="Gene3D" id="3.40.50.720">
    <property type="entry name" value="NAD(P)-binding Rossmann-like Domain"/>
    <property type="match status" value="1"/>
</dbReference>
<dbReference type="InterPro" id="IPR000683">
    <property type="entry name" value="Gfo/Idh/MocA-like_OxRdtase_N"/>
</dbReference>
<dbReference type="EMBL" id="CACRSM010000002">
    <property type="protein sequence ID" value="VYS77731.1"/>
    <property type="molecule type" value="Genomic_DNA"/>
</dbReference>
<dbReference type="AlphaFoldDB" id="A0A6N2RC93"/>